<protein>
    <recommendedName>
        <fullName evidence="3">DUF624 domain-containing protein</fullName>
    </recommendedName>
</protein>
<keyword evidence="1" id="KW-1133">Transmembrane helix</keyword>
<keyword evidence="1" id="KW-0472">Membrane</keyword>
<dbReference type="EMBL" id="CADCWN010000299">
    <property type="protein sequence ID" value="CAA9585590.1"/>
    <property type="molecule type" value="Genomic_DNA"/>
</dbReference>
<dbReference type="InterPro" id="IPR006938">
    <property type="entry name" value="DUF624"/>
</dbReference>
<feature type="transmembrane region" description="Helical" evidence="1">
    <location>
        <begin position="104"/>
        <end position="129"/>
    </location>
</feature>
<feature type="transmembrane region" description="Helical" evidence="1">
    <location>
        <begin position="20"/>
        <end position="49"/>
    </location>
</feature>
<dbReference type="AlphaFoldDB" id="A0A6J4VRC3"/>
<evidence type="ECO:0000256" key="1">
    <source>
        <dbReference type="SAM" id="Phobius"/>
    </source>
</evidence>
<sequence>MKILDSRLYRLAETITNYFLLNLLWALLSLPLLTVYPATVALFSVLRTWRVGDSAEIVGPFFAAFRAKLGQSLLLGLGWTAIGIVLGVDLLASRQIPGALALPVLVALGLITLLYCQLSVFLFPTIAHIRTTPPGVVRNAFLLALSQPFLSLFAALGLIALALAAYFLPFLPLLFASPVAYGLDALFRRGVARFAPGGLSGAIEELNAPDDEIVD</sequence>
<name>A0A6J4VRC3_9BACT</name>
<evidence type="ECO:0008006" key="3">
    <source>
        <dbReference type="Google" id="ProtNLM"/>
    </source>
</evidence>
<gene>
    <name evidence="2" type="ORF">AVDCRST_MAG18-3779</name>
</gene>
<evidence type="ECO:0000313" key="2">
    <source>
        <dbReference type="EMBL" id="CAA9585590.1"/>
    </source>
</evidence>
<organism evidence="2">
    <name type="scientific">uncultured Thermomicrobiales bacterium</name>
    <dbReference type="NCBI Taxonomy" id="1645740"/>
    <lineage>
        <taxon>Bacteria</taxon>
        <taxon>Pseudomonadati</taxon>
        <taxon>Thermomicrobiota</taxon>
        <taxon>Thermomicrobia</taxon>
        <taxon>Thermomicrobiales</taxon>
        <taxon>environmental samples</taxon>
    </lineage>
</organism>
<feature type="transmembrane region" description="Helical" evidence="1">
    <location>
        <begin position="69"/>
        <end position="92"/>
    </location>
</feature>
<reference evidence="2" key="1">
    <citation type="submission" date="2020-02" db="EMBL/GenBank/DDBJ databases">
        <authorList>
            <person name="Meier V. D."/>
        </authorList>
    </citation>
    <scope>NUCLEOTIDE SEQUENCE</scope>
    <source>
        <strain evidence="2">AVDCRST_MAG18</strain>
    </source>
</reference>
<dbReference type="Pfam" id="PF04854">
    <property type="entry name" value="DUF624"/>
    <property type="match status" value="1"/>
</dbReference>
<accession>A0A6J4VRC3</accession>
<proteinExistence type="predicted"/>
<keyword evidence="1" id="KW-0812">Transmembrane</keyword>
<feature type="transmembrane region" description="Helical" evidence="1">
    <location>
        <begin position="149"/>
        <end position="168"/>
    </location>
</feature>